<dbReference type="SUPFAM" id="SSF51735">
    <property type="entry name" value="NAD(P)-binding Rossmann-fold domains"/>
    <property type="match status" value="1"/>
</dbReference>
<dbReference type="InterPro" id="IPR050425">
    <property type="entry name" value="NAD(P)_dehydrat-like"/>
</dbReference>
<dbReference type="InterPro" id="IPR001509">
    <property type="entry name" value="Epimerase_deHydtase"/>
</dbReference>
<dbReference type="InterPro" id="IPR036291">
    <property type="entry name" value="NAD(P)-bd_dom_sf"/>
</dbReference>
<name>A0ABR4KYZ1_9EURO</name>
<dbReference type="PANTHER" id="PTHR10366">
    <property type="entry name" value="NAD DEPENDENT EPIMERASE/DEHYDRATASE"/>
    <property type="match status" value="1"/>
</dbReference>
<evidence type="ECO:0000256" key="2">
    <source>
        <dbReference type="ARBA" id="ARBA00023445"/>
    </source>
</evidence>
<proteinExistence type="inferred from homology"/>
<organism evidence="4 5">
    <name type="scientific">Aspergillus pseudoustus</name>
    <dbReference type="NCBI Taxonomy" id="1810923"/>
    <lineage>
        <taxon>Eukaryota</taxon>
        <taxon>Fungi</taxon>
        <taxon>Dikarya</taxon>
        <taxon>Ascomycota</taxon>
        <taxon>Pezizomycotina</taxon>
        <taxon>Eurotiomycetes</taxon>
        <taxon>Eurotiomycetidae</taxon>
        <taxon>Eurotiales</taxon>
        <taxon>Aspergillaceae</taxon>
        <taxon>Aspergillus</taxon>
        <taxon>Aspergillus subgen. Nidulantes</taxon>
    </lineage>
</organism>
<evidence type="ECO:0000259" key="3">
    <source>
        <dbReference type="Pfam" id="PF01370"/>
    </source>
</evidence>
<dbReference type="PANTHER" id="PTHR10366:SF562">
    <property type="entry name" value="ALDEHYDE REDUCTASE II (AFU_ORTHOLOGUE AFUA_1G11360)"/>
    <property type="match status" value="1"/>
</dbReference>
<dbReference type="Pfam" id="PF01370">
    <property type="entry name" value="Epimerase"/>
    <property type="match status" value="1"/>
</dbReference>
<dbReference type="Gene3D" id="3.40.50.720">
    <property type="entry name" value="NAD(P)-binding Rossmann-like Domain"/>
    <property type="match status" value="1"/>
</dbReference>
<keyword evidence="1" id="KW-0560">Oxidoreductase</keyword>
<evidence type="ECO:0000313" key="4">
    <source>
        <dbReference type="EMBL" id="KAL2857312.1"/>
    </source>
</evidence>
<keyword evidence="5" id="KW-1185">Reference proteome</keyword>
<dbReference type="EMBL" id="JBFXLU010000004">
    <property type="protein sequence ID" value="KAL2857312.1"/>
    <property type="molecule type" value="Genomic_DNA"/>
</dbReference>
<dbReference type="Proteomes" id="UP001610446">
    <property type="component" value="Unassembled WGS sequence"/>
</dbReference>
<reference evidence="4 5" key="1">
    <citation type="submission" date="2024-07" db="EMBL/GenBank/DDBJ databases">
        <title>Section-level genome sequencing and comparative genomics of Aspergillus sections Usti and Cavernicolus.</title>
        <authorList>
            <consortium name="Lawrence Berkeley National Laboratory"/>
            <person name="Nybo J.L."/>
            <person name="Vesth T.C."/>
            <person name="Theobald S."/>
            <person name="Frisvad J.C."/>
            <person name="Larsen T.O."/>
            <person name="Kjaerboelling I."/>
            <person name="Rothschild-Mancinelli K."/>
            <person name="Lyhne E.K."/>
            <person name="Kogle M.E."/>
            <person name="Barry K."/>
            <person name="Clum A."/>
            <person name="Na H."/>
            <person name="Ledsgaard L."/>
            <person name="Lin J."/>
            <person name="Lipzen A."/>
            <person name="Kuo A."/>
            <person name="Riley R."/>
            <person name="Mondo S."/>
            <person name="Labutti K."/>
            <person name="Haridas S."/>
            <person name="Pangalinan J."/>
            <person name="Salamov A.A."/>
            <person name="Simmons B.A."/>
            <person name="Magnuson J.K."/>
            <person name="Chen J."/>
            <person name="Drula E."/>
            <person name="Henrissat B."/>
            <person name="Wiebenga A."/>
            <person name="Lubbers R.J."/>
            <person name="Gomes A.C."/>
            <person name="Makela M.R."/>
            <person name="Stajich J."/>
            <person name="Grigoriev I.V."/>
            <person name="Mortensen U.H."/>
            <person name="De Vries R.P."/>
            <person name="Baker S.E."/>
            <person name="Andersen M.R."/>
        </authorList>
    </citation>
    <scope>NUCLEOTIDE SEQUENCE [LARGE SCALE GENOMIC DNA]</scope>
    <source>
        <strain evidence="4 5">CBS 123904</strain>
    </source>
</reference>
<gene>
    <name evidence="4" type="ORF">BJY01DRAFT_242384</name>
</gene>
<evidence type="ECO:0000256" key="1">
    <source>
        <dbReference type="ARBA" id="ARBA00023002"/>
    </source>
</evidence>
<protein>
    <submittedName>
        <fullName evidence="4">NAD(P)-binding protein</fullName>
    </submittedName>
</protein>
<feature type="domain" description="NAD-dependent epimerase/dehydratase" evidence="3">
    <location>
        <begin position="16"/>
        <end position="219"/>
    </location>
</feature>
<comment type="similarity">
    <text evidence="2">Belongs to the NAD(P)-dependent epimerase/dehydratase family. Dihydroflavonol-4-reductase subfamily.</text>
</comment>
<sequence>MARSTFEPTIPEGSWILVTGVNGYLASHTADQVLQHGYRVRGTTRNLQKSRWIKELFNQKYGDSVFELLHVKDMTCPGAFDDAVKGVSGVAHVATIFGGDQIPDLSSAVIETNRNLLISAAKEPTVKRFVYTSSSEAAAFTSFHEHDESQVSHITVNTWNDEAVRRSQGNGTAMGPKNGFDMYAASKTLGEQALFEWVEENSPGFVVNTVLPSVCFGPSIDPVSQGHASSSAWPVAIFSNTFDQVWRFLQHIIPTGAYCVDARDVALLHLAGLIHPDVQNERLFAFGNPFSWNKVLSIFRKEFPGRQLPGQLPAQCEGVQLYGIEPAVRAQELLGALGKPDASWFSLADTLKANVADLI</sequence>
<accession>A0ABR4KYZ1</accession>
<comment type="caution">
    <text evidence="4">The sequence shown here is derived from an EMBL/GenBank/DDBJ whole genome shotgun (WGS) entry which is preliminary data.</text>
</comment>
<evidence type="ECO:0000313" key="5">
    <source>
        <dbReference type="Proteomes" id="UP001610446"/>
    </source>
</evidence>